<dbReference type="Proteomes" id="UP000838821">
    <property type="component" value="Unassembled WGS sequence"/>
</dbReference>
<keyword evidence="1" id="KW-0812">Transmembrane</keyword>
<feature type="transmembrane region" description="Helical" evidence="1">
    <location>
        <begin position="248"/>
        <end position="270"/>
    </location>
</feature>
<feature type="transmembrane region" description="Helical" evidence="1">
    <location>
        <begin position="217"/>
        <end position="236"/>
    </location>
</feature>
<reference evidence="3" key="1">
    <citation type="submission" date="2022-01" db="EMBL/GenBank/DDBJ databases">
        <authorList>
            <person name="Criscuolo A."/>
        </authorList>
    </citation>
    <scope>NUCLEOTIDE SEQUENCE</scope>
    <source>
        <strain evidence="3">CIP111891</strain>
    </source>
</reference>
<dbReference type="Gene3D" id="3.40.50.1010">
    <property type="entry name" value="5'-nuclease"/>
    <property type="match status" value="1"/>
</dbReference>
<protein>
    <recommendedName>
        <fullName evidence="2">PIN domain-containing protein</fullName>
    </recommendedName>
</protein>
<sequence length="289" mass="33219">MKKIILDTNIIFKFPEVLSFEERNVEFIIPNNVLIELKASTKRRNSDFQRISDLVDEAIERKFVRVVDSSTIPIDQSILKFINKGIDYSDALTLNLLKSFTEKSPKNEKVILSTEDKKMVEVAESQNLQAVNINNLKIELEETQKNQELENKATKISKISKKFFILNVFIGIVISFSASIVIDNIDFFISKMYIWVTLTCLLISSVILYSFRSKLRLGYGIAEFLVGFYIGSRVFYPDFDLSKLTQDSYLQILGAVFIMIRGLDSINAGLGESSFFKGSKFEKIWRFLF</sequence>
<dbReference type="RefSeq" id="WP_236286994.1">
    <property type="nucleotide sequence ID" value="NZ_CAKMMW010000005.1"/>
</dbReference>
<feature type="transmembrane region" description="Helical" evidence="1">
    <location>
        <begin position="163"/>
        <end position="182"/>
    </location>
</feature>
<evidence type="ECO:0000256" key="1">
    <source>
        <dbReference type="SAM" id="Phobius"/>
    </source>
</evidence>
<comment type="caution">
    <text evidence="3">The sequence shown here is derived from an EMBL/GenBank/DDBJ whole genome shotgun (WGS) entry which is preliminary data.</text>
</comment>
<dbReference type="InterPro" id="IPR002716">
    <property type="entry name" value="PIN_dom"/>
</dbReference>
<evidence type="ECO:0000313" key="3">
    <source>
        <dbReference type="EMBL" id="CAH1202954.1"/>
    </source>
</evidence>
<organism evidence="3 4">
    <name type="scientific">Paenibacillus allorhizoplanae</name>
    <dbReference type="NCBI Taxonomy" id="2905648"/>
    <lineage>
        <taxon>Bacteria</taxon>
        <taxon>Bacillati</taxon>
        <taxon>Bacillota</taxon>
        <taxon>Bacilli</taxon>
        <taxon>Bacillales</taxon>
        <taxon>Paenibacillaceae</taxon>
        <taxon>Paenibacillus</taxon>
    </lineage>
</organism>
<dbReference type="InterPro" id="IPR029060">
    <property type="entry name" value="PIN-like_dom_sf"/>
</dbReference>
<gene>
    <name evidence="3" type="ORF">PAECIP111891_02164</name>
</gene>
<dbReference type="SUPFAM" id="SSF88723">
    <property type="entry name" value="PIN domain-like"/>
    <property type="match status" value="1"/>
</dbReference>
<feature type="domain" description="PIN" evidence="2">
    <location>
        <begin position="4"/>
        <end position="133"/>
    </location>
</feature>
<keyword evidence="1" id="KW-1133">Transmembrane helix</keyword>
<feature type="transmembrane region" description="Helical" evidence="1">
    <location>
        <begin position="188"/>
        <end position="210"/>
    </location>
</feature>
<proteinExistence type="predicted"/>
<dbReference type="EMBL" id="CAKMMW010000005">
    <property type="protein sequence ID" value="CAH1202954.1"/>
    <property type="molecule type" value="Genomic_DNA"/>
</dbReference>
<accession>A0ABN8GGX7</accession>
<keyword evidence="4" id="KW-1185">Reference proteome</keyword>
<keyword evidence="1" id="KW-0472">Membrane</keyword>
<dbReference type="Pfam" id="PF13638">
    <property type="entry name" value="PIN_4"/>
    <property type="match status" value="1"/>
</dbReference>
<name>A0ABN8GGX7_9BACL</name>
<evidence type="ECO:0000259" key="2">
    <source>
        <dbReference type="Pfam" id="PF13638"/>
    </source>
</evidence>
<evidence type="ECO:0000313" key="4">
    <source>
        <dbReference type="Proteomes" id="UP000838821"/>
    </source>
</evidence>